<feature type="transmembrane region" description="Helical" evidence="7">
    <location>
        <begin position="134"/>
        <end position="153"/>
    </location>
</feature>
<dbReference type="InterPro" id="IPR000791">
    <property type="entry name" value="Gpr1/Fun34/SatP-like"/>
</dbReference>
<dbReference type="EMBL" id="LJBN01000180">
    <property type="protein sequence ID" value="OOQ84480.1"/>
    <property type="molecule type" value="Genomic_DNA"/>
</dbReference>
<dbReference type="NCBIfam" id="NF038013">
    <property type="entry name" value="AceTr_1"/>
    <property type="match status" value="1"/>
</dbReference>
<dbReference type="Proteomes" id="UP000190744">
    <property type="component" value="Unassembled WGS sequence"/>
</dbReference>
<feature type="transmembrane region" description="Helical" evidence="7">
    <location>
        <begin position="96"/>
        <end position="114"/>
    </location>
</feature>
<dbReference type="InterPro" id="IPR047622">
    <property type="entry name" value="GPR1_FUN34_YAAH"/>
</dbReference>
<reference evidence="9" key="1">
    <citation type="submission" date="2015-09" db="EMBL/GenBank/DDBJ databases">
        <authorList>
            <person name="Fill T.P."/>
            <person name="Baretta J.F."/>
            <person name="de Almeida L.G."/>
            <person name="Rocha M."/>
            <person name="de Souza D.H."/>
            <person name="Malavazi I."/>
            <person name="Cerdeira L.T."/>
            <person name="Hong H."/>
            <person name="Samborskyy M."/>
            <person name="de Vasconcelos A.T."/>
            <person name="Leadlay P."/>
            <person name="Rodrigues-Filho E."/>
        </authorList>
    </citation>
    <scope>NUCLEOTIDE SEQUENCE [LARGE SCALE GENOMIC DNA]</scope>
    <source>
        <strain evidence="9">LaBioMMi 136</strain>
    </source>
</reference>
<dbReference type="InterPro" id="IPR051633">
    <property type="entry name" value="AceTr"/>
</dbReference>
<comment type="caution">
    <text evidence="8">The sequence shown here is derived from an EMBL/GenBank/DDBJ whole genome shotgun (WGS) entry which is preliminary data.</text>
</comment>
<dbReference type="PANTHER" id="PTHR31123">
    <property type="entry name" value="ACCUMULATION OF DYADS PROTEIN 2-RELATED"/>
    <property type="match status" value="1"/>
</dbReference>
<evidence type="ECO:0000256" key="7">
    <source>
        <dbReference type="SAM" id="Phobius"/>
    </source>
</evidence>
<feature type="region of interest" description="Disordered" evidence="6">
    <location>
        <begin position="1"/>
        <end position="24"/>
    </location>
</feature>
<evidence type="ECO:0000256" key="1">
    <source>
        <dbReference type="ARBA" id="ARBA00004141"/>
    </source>
</evidence>
<gene>
    <name evidence="8" type="primary">ATO2</name>
    <name evidence="8" type="ORF">PEBR_30246</name>
</gene>
<evidence type="ECO:0000256" key="3">
    <source>
        <dbReference type="ARBA" id="ARBA00022692"/>
    </source>
</evidence>
<dbReference type="PANTHER" id="PTHR31123:SF1">
    <property type="entry name" value="ACCUMULATION OF DYADS PROTEIN 2-RELATED"/>
    <property type="match status" value="1"/>
</dbReference>
<organism evidence="8 9">
    <name type="scientific">Penicillium brasilianum</name>
    <dbReference type="NCBI Taxonomy" id="104259"/>
    <lineage>
        <taxon>Eukaryota</taxon>
        <taxon>Fungi</taxon>
        <taxon>Dikarya</taxon>
        <taxon>Ascomycota</taxon>
        <taxon>Pezizomycotina</taxon>
        <taxon>Eurotiomycetes</taxon>
        <taxon>Eurotiomycetidae</taxon>
        <taxon>Eurotiales</taxon>
        <taxon>Aspergillaceae</taxon>
        <taxon>Penicillium</taxon>
    </lineage>
</organism>
<keyword evidence="4 7" id="KW-1133">Transmembrane helix</keyword>
<evidence type="ECO:0000256" key="6">
    <source>
        <dbReference type="SAM" id="MobiDB-lite"/>
    </source>
</evidence>
<keyword evidence="3 7" id="KW-0812">Transmembrane</keyword>
<feature type="transmembrane region" description="Helical" evidence="7">
    <location>
        <begin position="190"/>
        <end position="212"/>
    </location>
</feature>
<comment type="subcellular location">
    <subcellularLocation>
        <location evidence="1">Membrane</location>
        <topology evidence="1">Multi-pass membrane protein</topology>
    </subcellularLocation>
</comment>
<evidence type="ECO:0000256" key="5">
    <source>
        <dbReference type="ARBA" id="ARBA00023136"/>
    </source>
</evidence>
<accession>A0A1S9RGS4</accession>
<sequence length="281" mass="30350">MIYDNYPNAKAGNNMSSSDSNTDDIEAGRYGPLAHINTAESRLPAFGGEFQPGLYRSPKNRGIANPAPLGLCGFALTTFMLGCIQMNVRGITQPNFIVGPALAYGGLVQLLSGMWEMAAGNTFGATVLSSYGGFWISIAITFIPGGFGIIGALEEADKGSPIMFYNSFGLYLMAWFIFTFMIMLCTVKSTVAFFSLFFVVDIAILLIALSYFFPNAQELPNEGLMKAGGLLAFLGAFLAWYNAFAGIADDSNSFFVVPVVHFPWSEKGRSARLRENQGESA</sequence>
<evidence type="ECO:0000256" key="2">
    <source>
        <dbReference type="ARBA" id="ARBA00005587"/>
    </source>
</evidence>
<name>A0A1S9RGS4_PENBI</name>
<dbReference type="AlphaFoldDB" id="A0A1S9RGS4"/>
<feature type="transmembrane region" description="Helical" evidence="7">
    <location>
        <begin position="224"/>
        <end position="243"/>
    </location>
</feature>
<protein>
    <submittedName>
        <fullName evidence="8">Ammonia transport outward protein 2</fullName>
    </submittedName>
</protein>
<evidence type="ECO:0000313" key="8">
    <source>
        <dbReference type="EMBL" id="OOQ84480.1"/>
    </source>
</evidence>
<dbReference type="GO" id="GO:0015123">
    <property type="term" value="F:acetate transmembrane transporter activity"/>
    <property type="evidence" value="ECO:0007669"/>
    <property type="project" value="TreeGrafter"/>
</dbReference>
<proteinExistence type="inferred from homology"/>
<dbReference type="PROSITE" id="PS01114">
    <property type="entry name" value="GPR1_FUN34_YAAH"/>
    <property type="match status" value="1"/>
</dbReference>
<dbReference type="GO" id="GO:0005886">
    <property type="term" value="C:plasma membrane"/>
    <property type="evidence" value="ECO:0007669"/>
    <property type="project" value="TreeGrafter"/>
</dbReference>
<keyword evidence="5 7" id="KW-0472">Membrane</keyword>
<evidence type="ECO:0000313" key="9">
    <source>
        <dbReference type="Proteomes" id="UP000190744"/>
    </source>
</evidence>
<dbReference type="Pfam" id="PF01184">
    <property type="entry name" value="Gpr1_Fun34_YaaH"/>
    <property type="match status" value="1"/>
</dbReference>
<evidence type="ECO:0000256" key="4">
    <source>
        <dbReference type="ARBA" id="ARBA00022989"/>
    </source>
</evidence>
<feature type="transmembrane region" description="Helical" evidence="7">
    <location>
        <begin position="165"/>
        <end position="184"/>
    </location>
</feature>
<comment type="similarity">
    <text evidence="2">Belongs to the acetate uptake transporter (AceTr) (TC 2.A.96) family.</text>
</comment>
<feature type="transmembrane region" description="Helical" evidence="7">
    <location>
        <begin position="63"/>
        <end position="84"/>
    </location>
</feature>